<keyword evidence="6" id="KW-0391">Immunity</keyword>
<dbReference type="AlphaFoldDB" id="A0A8D1W6E9"/>
<comment type="subcellular location">
    <subcellularLocation>
        <location evidence="1">Cell membrane</location>
    </subcellularLocation>
    <subcellularLocation>
        <location evidence="2">Secreted</location>
    </subcellularLocation>
</comment>
<dbReference type="GO" id="GO:0005886">
    <property type="term" value="C:plasma membrane"/>
    <property type="evidence" value="ECO:0007669"/>
    <property type="project" value="UniProtKB-SubCell"/>
</dbReference>
<evidence type="ECO:0000313" key="11">
    <source>
        <dbReference type="Ensembl" id="ENSSSCP00060033592.1"/>
    </source>
</evidence>
<evidence type="ECO:0000259" key="10">
    <source>
        <dbReference type="PROSITE" id="PS50835"/>
    </source>
</evidence>
<evidence type="ECO:0000256" key="7">
    <source>
        <dbReference type="ARBA" id="ARBA00023136"/>
    </source>
</evidence>
<dbReference type="Pfam" id="PF07686">
    <property type="entry name" value="V-set"/>
    <property type="match status" value="1"/>
</dbReference>
<dbReference type="InterPro" id="IPR013783">
    <property type="entry name" value="Ig-like_fold"/>
</dbReference>
<feature type="region of interest" description="Disordered" evidence="9">
    <location>
        <begin position="222"/>
        <end position="257"/>
    </location>
</feature>
<evidence type="ECO:0000256" key="1">
    <source>
        <dbReference type="ARBA" id="ARBA00004236"/>
    </source>
</evidence>
<dbReference type="Proteomes" id="UP000694723">
    <property type="component" value="Unplaced"/>
</dbReference>
<evidence type="ECO:0000256" key="4">
    <source>
        <dbReference type="ARBA" id="ARBA00022525"/>
    </source>
</evidence>
<evidence type="ECO:0000313" key="12">
    <source>
        <dbReference type="Proteomes" id="UP000694723"/>
    </source>
</evidence>
<dbReference type="SMART" id="SM00409">
    <property type="entry name" value="IG"/>
    <property type="match status" value="1"/>
</dbReference>
<evidence type="ECO:0000256" key="5">
    <source>
        <dbReference type="ARBA" id="ARBA00022729"/>
    </source>
</evidence>
<dbReference type="SMART" id="SM00406">
    <property type="entry name" value="IGv"/>
    <property type="match status" value="1"/>
</dbReference>
<keyword evidence="7" id="KW-0472">Membrane</keyword>
<dbReference type="InterPro" id="IPR036179">
    <property type="entry name" value="Ig-like_dom_sf"/>
</dbReference>
<dbReference type="FunFam" id="2.60.40.10:FF:000620">
    <property type="entry name" value="Immunoglobulin lambda locus"/>
    <property type="match status" value="1"/>
</dbReference>
<accession>A0A8D1W6E9</accession>
<keyword evidence="5" id="KW-0732">Signal</keyword>
<feature type="compositionally biased region" description="Gly residues" evidence="9">
    <location>
        <begin position="1"/>
        <end position="14"/>
    </location>
</feature>
<dbReference type="PROSITE" id="PS50835">
    <property type="entry name" value="IG_LIKE"/>
    <property type="match status" value="1"/>
</dbReference>
<dbReference type="GO" id="GO:0005576">
    <property type="term" value="C:extracellular region"/>
    <property type="evidence" value="ECO:0007669"/>
    <property type="project" value="UniProtKB-SubCell"/>
</dbReference>
<dbReference type="InterPro" id="IPR013106">
    <property type="entry name" value="Ig_V-set"/>
</dbReference>
<dbReference type="Gene3D" id="2.60.40.10">
    <property type="entry name" value="Immunoglobulins"/>
    <property type="match status" value="1"/>
</dbReference>
<dbReference type="InterPro" id="IPR050150">
    <property type="entry name" value="IgV_Light_Chain"/>
</dbReference>
<dbReference type="SUPFAM" id="SSF48726">
    <property type="entry name" value="Immunoglobulin"/>
    <property type="match status" value="1"/>
</dbReference>
<keyword evidence="3" id="KW-1003">Cell membrane</keyword>
<name>A0A8D1W6E9_PIG</name>
<organism evidence="11 12">
    <name type="scientific">Sus scrofa</name>
    <name type="common">Pig</name>
    <dbReference type="NCBI Taxonomy" id="9823"/>
    <lineage>
        <taxon>Eukaryota</taxon>
        <taxon>Metazoa</taxon>
        <taxon>Chordata</taxon>
        <taxon>Craniata</taxon>
        <taxon>Vertebrata</taxon>
        <taxon>Euteleostomi</taxon>
        <taxon>Mammalia</taxon>
        <taxon>Eutheria</taxon>
        <taxon>Laurasiatheria</taxon>
        <taxon>Artiodactyla</taxon>
        <taxon>Suina</taxon>
        <taxon>Suidae</taxon>
        <taxon>Sus</taxon>
    </lineage>
</organism>
<proteinExistence type="predicted"/>
<reference evidence="11" key="1">
    <citation type="submission" date="2025-08" db="UniProtKB">
        <authorList>
            <consortium name="Ensembl"/>
        </authorList>
    </citation>
    <scope>IDENTIFICATION</scope>
</reference>
<evidence type="ECO:0000256" key="8">
    <source>
        <dbReference type="ARBA" id="ARBA00023319"/>
    </source>
</evidence>
<feature type="domain" description="Ig-like" evidence="10">
    <location>
        <begin position="86"/>
        <end position="188"/>
    </location>
</feature>
<keyword evidence="8" id="KW-0393">Immunoglobulin domain</keyword>
<evidence type="ECO:0000256" key="9">
    <source>
        <dbReference type="SAM" id="MobiDB-lite"/>
    </source>
</evidence>
<dbReference type="GO" id="GO:0002376">
    <property type="term" value="P:immune system process"/>
    <property type="evidence" value="ECO:0007669"/>
    <property type="project" value="UniProtKB-KW"/>
</dbReference>
<dbReference type="Ensembl" id="ENSSSCT00060077738.1">
    <property type="protein sequence ID" value="ENSSSCP00060033592.1"/>
    <property type="gene ID" value="ENSSSCG00060057060.1"/>
</dbReference>
<dbReference type="InterPro" id="IPR007110">
    <property type="entry name" value="Ig-like_dom"/>
</dbReference>
<evidence type="ECO:0000256" key="2">
    <source>
        <dbReference type="ARBA" id="ARBA00004613"/>
    </source>
</evidence>
<sequence>MGRAGGGGAPGGSGVPRDHPSPSGALGAEPLSESTELLRQPPRALADLHAQQLSLQPGDKTGLGGALPSLGLGEQNRGASTMAWIPLLLGLLAHCTGSVASYEVTQPPSVSVNPGQRASITCEGNNIGRKDIQWYQQKPGQAPVLFIYEDTNRPSGIPERFSASKSGNTDTLTISGAQAGDEANYYCQSYDDSYTPHSDTGGGGSGTQTPCLAWGSLPPPQSSCSSALSSGGLSGPGPAPPGMDPPSSQGLGLPRGRRRKEAALSCGGCCQGAEGRRGSGVRTCPRPRRGPESQERGALPEGAGLCGSTSPLGGPAG</sequence>
<feature type="compositionally biased region" description="Low complexity" evidence="9">
    <location>
        <begin position="222"/>
        <end position="231"/>
    </location>
</feature>
<evidence type="ECO:0000256" key="3">
    <source>
        <dbReference type="ARBA" id="ARBA00022475"/>
    </source>
</evidence>
<dbReference type="PANTHER" id="PTHR23267">
    <property type="entry name" value="IMMUNOGLOBULIN LIGHT CHAIN"/>
    <property type="match status" value="1"/>
</dbReference>
<protein>
    <recommendedName>
        <fullName evidence="10">Ig-like domain-containing protein</fullName>
    </recommendedName>
</protein>
<feature type="region of interest" description="Disordered" evidence="9">
    <location>
        <begin position="1"/>
        <end position="43"/>
    </location>
</feature>
<evidence type="ECO:0000256" key="6">
    <source>
        <dbReference type="ARBA" id="ARBA00022859"/>
    </source>
</evidence>
<feature type="region of interest" description="Disordered" evidence="9">
    <location>
        <begin position="273"/>
        <end position="317"/>
    </location>
</feature>
<dbReference type="InterPro" id="IPR003599">
    <property type="entry name" value="Ig_sub"/>
</dbReference>
<keyword evidence="4" id="KW-0964">Secreted</keyword>